<gene>
    <name evidence="2" type="ORF">JMJ77_008239</name>
</gene>
<name>A0A9P7REE4_9PEZI</name>
<feature type="compositionally biased region" description="Basic and acidic residues" evidence="1">
    <location>
        <begin position="89"/>
        <end position="101"/>
    </location>
</feature>
<organism evidence="2 3">
    <name type="scientific">Colletotrichum scovillei</name>
    <dbReference type="NCBI Taxonomy" id="1209932"/>
    <lineage>
        <taxon>Eukaryota</taxon>
        <taxon>Fungi</taxon>
        <taxon>Dikarya</taxon>
        <taxon>Ascomycota</taxon>
        <taxon>Pezizomycotina</taxon>
        <taxon>Sordariomycetes</taxon>
        <taxon>Hypocreomycetidae</taxon>
        <taxon>Glomerellales</taxon>
        <taxon>Glomerellaceae</taxon>
        <taxon>Colletotrichum</taxon>
        <taxon>Colletotrichum acutatum species complex</taxon>
    </lineage>
</organism>
<keyword evidence="3" id="KW-1185">Reference proteome</keyword>
<dbReference type="EMBL" id="JAESDN010000002">
    <property type="protein sequence ID" value="KAG7055788.1"/>
    <property type="molecule type" value="Genomic_DNA"/>
</dbReference>
<evidence type="ECO:0000313" key="2">
    <source>
        <dbReference type="EMBL" id="KAG7055788.1"/>
    </source>
</evidence>
<dbReference type="Proteomes" id="UP000699042">
    <property type="component" value="Unassembled WGS sequence"/>
</dbReference>
<sequence>MAAHDAIIPIDEANIIDPVYKINGANRPRPYPRVKGPINSSAEIGPVRILPTPLPNAMKLYTCPGSSERVDPNLFQRHGNPPVASPNTNEKESRGARDEAKPQTAKVATAATNEEAKTRTRTLLTRSVM</sequence>
<proteinExistence type="predicted"/>
<evidence type="ECO:0000313" key="3">
    <source>
        <dbReference type="Proteomes" id="UP000699042"/>
    </source>
</evidence>
<reference evidence="2" key="1">
    <citation type="submission" date="2021-05" db="EMBL/GenBank/DDBJ databases">
        <title>Comparative genomics of three Colletotrichum scovillei strains and genetic complementation revealed genes involved fungal growth and virulence on chili pepper.</title>
        <authorList>
            <person name="Hsieh D.-K."/>
            <person name="Chuang S.-C."/>
            <person name="Chen C.-Y."/>
            <person name="Chao Y.-T."/>
            <person name="Lu M.-Y.J."/>
            <person name="Lee M.-H."/>
            <person name="Shih M.-C."/>
        </authorList>
    </citation>
    <scope>NUCLEOTIDE SEQUENCE</scope>
    <source>
        <strain evidence="2">Coll-153</strain>
    </source>
</reference>
<feature type="region of interest" description="Disordered" evidence="1">
    <location>
        <begin position="65"/>
        <end position="129"/>
    </location>
</feature>
<protein>
    <submittedName>
        <fullName evidence="2">Monocarboxylate transporter</fullName>
    </submittedName>
</protein>
<accession>A0A9P7REE4</accession>
<feature type="region of interest" description="Disordered" evidence="1">
    <location>
        <begin position="22"/>
        <end position="41"/>
    </location>
</feature>
<comment type="caution">
    <text evidence="2">The sequence shown here is derived from an EMBL/GenBank/DDBJ whole genome shotgun (WGS) entry which is preliminary data.</text>
</comment>
<dbReference type="AlphaFoldDB" id="A0A9P7REE4"/>
<evidence type="ECO:0000256" key="1">
    <source>
        <dbReference type="SAM" id="MobiDB-lite"/>
    </source>
</evidence>